<evidence type="ECO:0008006" key="3">
    <source>
        <dbReference type="Google" id="ProtNLM"/>
    </source>
</evidence>
<dbReference type="Proteomes" id="UP000216867">
    <property type="component" value="Unassembled WGS sequence"/>
</dbReference>
<protein>
    <recommendedName>
        <fullName evidence="3">DUF559 domain-containing protein</fullName>
    </recommendedName>
</protein>
<proteinExistence type="predicted"/>
<comment type="caution">
    <text evidence="1">The sequence shown here is derived from an EMBL/GenBank/DDBJ whole genome shotgun (WGS) entry which is preliminary data.</text>
</comment>
<name>A0A269ZEZ6_9MICO</name>
<accession>A0A269ZEZ6</accession>
<dbReference type="AlphaFoldDB" id="A0A269ZEZ6"/>
<reference evidence="1 2" key="1">
    <citation type="submission" date="2017-04" db="EMBL/GenBank/DDBJ databases">
        <title>Kefir bacterial isolates.</title>
        <authorList>
            <person name="Kim Y."/>
            <person name="Blasche S."/>
            <person name="Patil K.R."/>
        </authorList>
    </citation>
    <scope>NUCLEOTIDE SEQUENCE [LARGE SCALE GENOMIC DNA]</scope>
    <source>
        <strain evidence="1 2">OG2</strain>
    </source>
</reference>
<evidence type="ECO:0000313" key="1">
    <source>
        <dbReference type="EMBL" id="PAK95536.1"/>
    </source>
</evidence>
<gene>
    <name evidence="1" type="ORF">B8X04_09700</name>
</gene>
<dbReference type="RefSeq" id="WP_227007338.1">
    <property type="nucleotide sequence ID" value="NZ_CBDRLP010000026.1"/>
</dbReference>
<sequence length="337" mass="38000">MVTVFSSKELRDLGFSDSRLRELLDCCAKQVRRGHFVLWEECANDEHAVLHDLHVETGRPYPQQFDDIRDNTEQLKILVRSYAGELLPDAVFSHISAAIIHGLDPAFPAASAMEIIRPNFHRVTTRCICHQRTLRDDEKDRVGDLPVTAMRRTLLDIAHDYPLETSVPLISQALREGRIDKSSLQNGIRPRTRGCAVARRAVELASPLYESAGEALCAVKFHRFGITGMVPQVGSYDANGSWIARNDFRHESLPLAVEFHGLGKYFLNEGGPDQASAKNHERHMKLLNSGLRVFNLVWGDLFRAQPFRQIKAELDALASSRPPLSAETDTSKRRSRR</sequence>
<organism evidence="1 2">
    <name type="scientific">Brevibacterium casei</name>
    <dbReference type="NCBI Taxonomy" id="33889"/>
    <lineage>
        <taxon>Bacteria</taxon>
        <taxon>Bacillati</taxon>
        <taxon>Actinomycetota</taxon>
        <taxon>Actinomycetes</taxon>
        <taxon>Micrococcales</taxon>
        <taxon>Brevibacteriaceae</taxon>
        <taxon>Brevibacterium</taxon>
    </lineage>
</organism>
<evidence type="ECO:0000313" key="2">
    <source>
        <dbReference type="Proteomes" id="UP000216867"/>
    </source>
</evidence>
<dbReference type="EMBL" id="NCWY01000007">
    <property type="protein sequence ID" value="PAK95536.1"/>
    <property type="molecule type" value="Genomic_DNA"/>
</dbReference>